<dbReference type="HOGENOM" id="CLU_2974652_0_0_7"/>
<organism evidence="1 2">
    <name type="scientific">Myxococcus fulvus (strain ATCC BAA-855 / HW-1)</name>
    <dbReference type="NCBI Taxonomy" id="483219"/>
    <lineage>
        <taxon>Bacteria</taxon>
        <taxon>Pseudomonadati</taxon>
        <taxon>Myxococcota</taxon>
        <taxon>Myxococcia</taxon>
        <taxon>Myxococcales</taxon>
        <taxon>Cystobacterineae</taxon>
        <taxon>Myxococcaceae</taxon>
        <taxon>Myxococcus</taxon>
    </lineage>
</organism>
<dbReference type="AlphaFoldDB" id="F8CMF1"/>
<gene>
    <name evidence="1" type="ordered locus">LILAB_10535</name>
</gene>
<dbReference type="EMBL" id="CP002830">
    <property type="protein sequence ID" value="AEI64018.1"/>
    <property type="molecule type" value="Genomic_DNA"/>
</dbReference>
<evidence type="ECO:0000313" key="2">
    <source>
        <dbReference type="Proteomes" id="UP000000488"/>
    </source>
</evidence>
<dbReference type="KEGG" id="mfu:LILAB_10535"/>
<sequence length="58" mass="6605">MDIVGQPEQFCVLVATRLIRCNDGAACKEGELWMPEDGRPEKVGQYRDVYGMRIDSEK</sequence>
<protein>
    <submittedName>
        <fullName evidence="1">Uncharacterized protein</fullName>
    </submittedName>
</protein>
<dbReference type="Proteomes" id="UP000000488">
    <property type="component" value="Chromosome"/>
</dbReference>
<evidence type="ECO:0000313" key="1">
    <source>
        <dbReference type="EMBL" id="AEI64018.1"/>
    </source>
</evidence>
<proteinExistence type="predicted"/>
<reference evidence="1 2" key="1">
    <citation type="journal article" date="2011" name="J. Bacteriol.">
        <title>Genome sequence of the halotolerant marine bacterium Myxococcus fulvus HW-1.</title>
        <authorList>
            <person name="Li Z.F."/>
            <person name="Li X."/>
            <person name="Liu H."/>
            <person name="Liu X."/>
            <person name="Han K."/>
            <person name="Wu Z.H."/>
            <person name="Hu W."/>
            <person name="Li F.F."/>
            <person name="Li Y.Z."/>
        </authorList>
    </citation>
    <scope>NUCLEOTIDE SEQUENCE [LARGE SCALE GENOMIC DNA]</scope>
    <source>
        <strain evidence="2">ATCC BAA-855 / HW-1</strain>
    </source>
</reference>
<name>F8CMF1_MYXFH</name>
<accession>F8CMF1</accession>